<feature type="domain" description="GST C-terminal" evidence="3">
    <location>
        <begin position="93"/>
        <end position="191"/>
    </location>
</feature>
<comment type="similarity">
    <text evidence="1">Belongs to the GST superfamily. Zeta family.</text>
</comment>
<protein>
    <submittedName>
        <fullName evidence="4">Glutathione S-transferase zeta class</fullName>
    </submittedName>
</protein>
<dbReference type="eggNOG" id="KOG0868">
    <property type="taxonomic scope" value="Eukaryota"/>
</dbReference>
<dbReference type="GO" id="GO:0006749">
    <property type="term" value="P:glutathione metabolic process"/>
    <property type="evidence" value="ECO:0007669"/>
    <property type="project" value="TreeGrafter"/>
</dbReference>
<dbReference type="InterPro" id="IPR036282">
    <property type="entry name" value="Glutathione-S-Trfase_C_sf"/>
</dbReference>
<feature type="domain" description="GST N-terminal" evidence="2">
    <location>
        <begin position="7"/>
        <end position="88"/>
    </location>
</feature>
<dbReference type="AlphaFoldDB" id="W9S7K3"/>
<proteinExistence type="inferred from homology"/>
<dbReference type="GO" id="GO:0006559">
    <property type="term" value="P:L-phenylalanine catabolic process"/>
    <property type="evidence" value="ECO:0007669"/>
    <property type="project" value="TreeGrafter"/>
</dbReference>
<evidence type="ECO:0000313" key="4">
    <source>
        <dbReference type="EMBL" id="EXC30770.1"/>
    </source>
</evidence>
<dbReference type="EMBL" id="KE346217">
    <property type="protein sequence ID" value="EXC30770.1"/>
    <property type="molecule type" value="Genomic_DNA"/>
</dbReference>
<dbReference type="InterPro" id="IPR004045">
    <property type="entry name" value="Glutathione_S-Trfase_N"/>
</dbReference>
<dbReference type="Pfam" id="PF02798">
    <property type="entry name" value="GST_N"/>
    <property type="match status" value="1"/>
</dbReference>
<dbReference type="NCBIfam" id="TIGR01262">
    <property type="entry name" value="maiA"/>
    <property type="match status" value="1"/>
</dbReference>
<reference evidence="5" key="1">
    <citation type="submission" date="2013-01" db="EMBL/GenBank/DDBJ databases">
        <title>Draft Genome Sequence of a Mulberry Tree, Morus notabilis C.K. Schneid.</title>
        <authorList>
            <person name="He N."/>
            <person name="Zhao S."/>
        </authorList>
    </citation>
    <scope>NUCLEOTIDE SEQUENCE</scope>
</reference>
<sequence>MSCVAIESLISCLISSVHRSFGSLLCVQTGWLKYEYVPVNLLKGEQRSPEFLKLNPIGYVPVLVDGDMVLADSLAILLYLDEKYPQHPLLPSDLRRKAINLQAANIVSSSIQPLQNLDIMDYIKQKVGQAEIVPWVQYHVRKGFAALEELLKDQAGRYATGDEVFLADLFLAPQLHSAIKRFNLDVVLLLF</sequence>
<dbReference type="GO" id="GO:0016034">
    <property type="term" value="F:maleylacetoacetate isomerase activity"/>
    <property type="evidence" value="ECO:0007669"/>
    <property type="project" value="TreeGrafter"/>
</dbReference>
<dbReference type="PANTHER" id="PTHR42673">
    <property type="entry name" value="MALEYLACETOACETATE ISOMERASE"/>
    <property type="match status" value="1"/>
</dbReference>
<dbReference type="InterPro" id="IPR005955">
    <property type="entry name" value="GST_Zeta"/>
</dbReference>
<accession>W9S7K3</accession>
<evidence type="ECO:0000256" key="1">
    <source>
        <dbReference type="ARBA" id="ARBA00010007"/>
    </source>
</evidence>
<organism evidence="4 5">
    <name type="scientific">Morus notabilis</name>
    <dbReference type="NCBI Taxonomy" id="981085"/>
    <lineage>
        <taxon>Eukaryota</taxon>
        <taxon>Viridiplantae</taxon>
        <taxon>Streptophyta</taxon>
        <taxon>Embryophyta</taxon>
        <taxon>Tracheophyta</taxon>
        <taxon>Spermatophyta</taxon>
        <taxon>Magnoliopsida</taxon>
        <taxon>eudicotyledons</taxon>
        <taxon>Gunneridae</taxon>
        <taxon>Pentapetalae</taxon>
        <taxon>rosids</taxon>
        <taxon>fabids</taxon>
        <taxon>Rosales</taxon>
        <taxon>Moraceae</taxon>
        <taxon>Moreae</taxon>
        <taxon>Morus</taxon>
    </lineage>
</organism>
<dbReference type="Pfam" id="PF13410">
    <property type="entry name" value="GST_C_2"/>
    <property type="match status" value="1"/>
</dbReference>
<dbReference type="InterPro" id="IPR010987">
    <property type="entry name" value="Glutathione-S-Trfase_C-like"/>
</dbReference>
<dbReference type="STRING" id="981085.W9S7K3"/>
<gene>
    <name evidence="4" type="ORF">L484_027945</name>
</gene>
<evidence type="ECO:0000313" key="5">
    <source>
        <dbReference type="Proteomes" id="UP000030645"/>
    </source>
</evidence>
<dbReference type="SFLD" id="SFLDS00019">
    <property type="entry name" value="Glutathione_Transferase_(cytos"/>
    <property type="match status" value="1"/>
</dbReference>
<keyword evidence="4" id="KW-0808">Transferase</keyword>
<dbReference type="PROSITE" id="PS50404">
    <property type="entry name" value="GST_NTER"/>
    <property type="match status" value="1"/>
</dbReference>
<dbReference type="InterPro" id="IPR040079">
    <property type="entry name" value="Glutathione_S-Trfase"/>
</dbReference>
<dbReference type="PROSITE" id="PS50405">
    <property type="entry name" value="GST_CTER"/>
    <property type="match status" value="1"/>
</dbReference>
<dbReference type="GO" id="GO:0005737">
    <property type="term" value="C:cytoplasm"/>
    <property type="evidence" value="ECO:0007669"/>
    <property type="project" value="InterPro"/>
</dbReference>
<dbReference type="SUPFAM" id="SSF52833">
    <property type="entry name" value="Thioredoxin-like"/>
    <property type="match status" value="1"/>
</dbReference>
<dbReference type="SUPFAM" id="SSF47616">
    <property type="entry name" value="GST C-terminal domain-like"/>
    <property type="match status" value="1"/>
</dbReference>
<dbReference type="Proteomes" id="UP000030645">
    <property type="component" value="Unassembled WGS sequence"/>
</dbReference>
<dbReference type="Gene3D" id="3.40.30.10">
    <property type="entry name" value="Glutaredoxin"/>
    <property type="match status" value="1"/>
</dbReference>
<evidence type="ECO:0000259" key="3">
    <source>
        <dbReference type="PROSITE" id="PS50405"/>
    </source>
</evidence>
<dbReference type="SFLD" id="SFLDG00358">
    <property type="entry name" value="Main_(cytGST)"/>
    <property type="match status" value="1"/>
</dbReference>
<dbReference type="PANTHER" id="PTHR42673:SF4">
    <property type="entry name" value="MALEYLACETOACETATE ISOMERASE"/>
    <property type="match status" value="1"/>
</dbReference>
<name>W9S7K3_9ROSA</name>
<dbReference type="Gene3D" id="1.20.1050.10">
    <property type="match status" value="1"/>
</dbReference>
<dbReference type="GO" id="GO:0004364">
    <property type="term" value="F:glutathione transferase activity"/>
    <property type="evidence" value="ECO:0007669"/>
    <property type="project" value="TreeGrafter"/>
</dbReference>
<dbReference type="InterPro" id="IPR036249">
    <property type="entry name" value="Thioredoxin-like_sf"/>
</dbReference>
<evidence type="ECO:0000259" key="2">
    <source>
        <dbReference type="PROSITE" id="PS50404"/>
    </source>
</evidence>
<keyword evidence="5" id="KW-1185">Reference proteome</keyword>